<dbReference type="Proteomes" id="UP001456524">
    <property type="component" value="Unassembled WGS sequence"/>
</dbReference>
<evidence type="ECO:0000313" key="7">
    <source>
        <dbReference type="EMBL" id="KAK8173835.1"/>
    </source>
</evidence>
<keyword evidence="4" id="KW-0067">ATP-binding</keyword>
<dbReference type="EMBL" id="JBBWUH010000003">
    <property type="protein sequence ID" value="KAK8173835.1"/>
    <property type="molecule type" value="Genomic_DNA"/>
</dbReference>
<dbReference type="Gene3D" id="3.30.300.30">
    <property type="match status" value="1"/>
</dbReference>
<evidence type="ECO:0000256" key="3">
    <source>
        <dbReference type="ARBA" id="ARBA00022741"/>
    </source>
</evidence>
<keyword evidence="8" id="KW-1185">Reference proteome</keyword>
<reference evidence="7 8" key="1">
    <citation type="journal article" date="2022" name="G3 (Bethesda)">
        <title>Enemy or ally: a genomic approach to elucidate the lifestyle of Phyllosticta citrichinaensis.</title>
        <authorList>
            <person name="Buijs V.A."/>
            <person name="Groenewald J.Z."/>
            <person name="Haridas S."/>
            <person name="LaButti K.M."/>
            <person name="Lipzen A."/>
            <person name="Martin F.M."/>
            <person name="Barry K."/>
            <person name="Grigoriev I.V."/>
            <person name="Crous P.W."/>
            <person name="Seidl M.F."/>
        </authorList>
    </citation>
    <scope>NUCLEOTIDE SEQUENCE [LARGE SCALE GENOMIC DNA]</scope>
    <source>
        <strain evidence="7 8">CBS 129764</strain>
    </source>
</reference>
<comment type="similarity">
    <text evidence="1">Belongs to the ATP-dependent AMP-binding enzyme family.</text>
</comment>
<evidence type="ECO:0000256" key="2">
    <source>
        <dbReference type="ARBA" id="ARBA00022598"/>
    </source>
</evidence>
<dbReference type="SUPFAM" id="SSF56801">
    <property type="entry name" value="Acetyl-CoA synthetase-like"/>
    <property type="match status" value="1"/>
</dbReference>
<proteinExistence type="inferred from homology"/>
<evidence type="ECO:0000256" key="4">
    <source>
        <dbReference type="ARBA" id="ARBA00022840"/>
    </source>
</evidence>
<evidence type="ECO:0000313" key="8">
    <source>
        <dbReference type="Proteomes" id="UP001456524"/>
    </source>
</evidence>
<dbReference type="PANTHER" id="PTHR43107">
    <property type="entry name" value="LONG-CHAIN FATTY ACID TRANSPORT PROTEIN"/>
    <property type="match status" value="1"/>
</dbReference>
<dbReference type="InterPro" id="IPR000873">
    <property type="entry name" value="AMP-dep_synth/lig_dom"/>
</dbReference>
<feature type="compositionally biased region" description="Basic residues" evidence="5">
    <location>
        <begin position="99"/>
        <end position="108"/>
    </location>
</feature>
<dbReference type="Pfam" id="PF00501">
    <property type="entry name" value="AMP-binding"/>
    <property type="match status" value="1"/>
</dbReference>
<dbReference type="PANTHER" id="PTHR43107:SF15">
    <property type="entry name" value="FATTY ACID TRANSPORT PROTEIN 3, ISOFORM A"/>
    <property type="match status" value="1"/>
</dbReference>
<dbReference type="PROSITE" id="PS00455">
    <property type="entry name" value="AMP_BINDING"/>
    <property type="match status" value="1"/>
</dbReference>
<name>A0ABR1XZY4_9PEZI</name>
<evidence type="ECO:0000256" key="5">
    <source>
        <dbReference type="SAM" id="MobiDB-lite"/>
    </source>
</evidence>
<comment type="caution">
    <text evidence="7">The sequence shown here is derived from an EMBL/GenBank/DDBJ whole genome shotgun (WGS) entry which is preliminary data.</text>
</comment>
<dbReference type="Gene3D" id="3.40.50.12780">
    <property type="entry name" value="N-terminal domain of ligase-like"/>
    <property type="match status" value="1"/>
</dbReference>
<organism evidence="7 8">
    <name type="scientific">Phyllosticta citrichinensis</name>
    <dbReference type="NCBI Taxonomy" id="1130410"/>
    <lineage>
        <taxon>Eukaryota</taxon>
        <taxon>Fungi</taxon>
        <taxon>Dikarya</taxon>
        <taxon>Ascomycota</taxon>
        <taxon>Pezizomycotina</taxon>
        <taxon>Dothideomycetes</taxon>
        <taxon>Dothideomycetes incertae sedis</taxon>
        <taxon>Botryosphaeriales</taxon>
        <taxon>Phyllostictaceae</taxon>
        <taxon>Phyllosticta</taxon>
    </lineage>
</organism>
<keyword evidence="3" id="KW-0547">Nucleotide-binding</keyword>
<accession>A0ABR1XZY4</accession>
<feature type="region of interest" description="Disordered" evidence="5">
    <location>
        <begin position="95"/>
        <end position="116"/>
    </location>
</feature>
<keyword evidence="2" id="KW-0436">Ligase</keyword>
<evidence type="ECO:0000256" key="1">
    <source>
        <dbReference type="ARBA" id="ARBA00006432"/>
    </source>
</evidence>
<protein>
    <submittedName>
        <fullName evidence="7">Very long-chain acyl-CoA synthetase/fatty acid transporter</fullName>
    </submittedName>
</protein>
<gene>
    <name evidence="7" type="ORF">IWX90DRAFT_155388</name>
</gene>
<dbReference type="InterPro" id="IPR020845">
    <property type="entry name" value="AMP-binding_CS"/>
</dbReference>
<sequence length="700" mass="76846">MPGLLPSHQRKRSHLFLTQLAVPLAALAMAGAAAVTGSMYLDARLGLSYDAWFMQAILRAIYTITRAERKDRTNYFYDLEAAALDPRTRDALFLQIPHHPPKGGRPHPHANGDPGSEIRLESHSYGAVYAAVLSFARYLRRAHGVRRGDVVALDMPNSARFVVAWFALWSLGATPAFINYHLKGAGLLHCLRVSTARLVLVGSESEVQDKYAEDGQVWRELTNGAEKEEGVTGQRISVVRFGLDVRDGDILKEEGLRVEDAQRSIGEIQDMAMLIYTSGTTGLPKPAVVSWGKAKVAALFCGLRLPLKQGDVVFTAMPLYHTTASLLALLAVLSSRTTLALAPSFSTTYLLPSLHATRATHLQYVGETLRYLLALPPNAALDATHRVHTVFGNGLRPDVWTRFTERFNIRTVCEFYSATESPAGLWNRSSGPFTAGAVGYFGALASALAFGHGKLQVVARVDSETGTLLRDDANINHNRVALCGVDEPGELLFRLPADDTRAMFQGYFGDGRASSAKIVHDVLAPGDAWFRTGDVLRRDGARRWWFVDRLGDTFRWKSENVATLEVAGALAVGRGVDVVGDVVVYGVRVPGAEGRAGCAALSLKGAVGKDERWERDRLKVLAEHARDCLPTYAVPIFVRVTKALSVTGTNKLQKHVLQKEGIDPEIVARSGDRIYWLSEGRYERFRKREFDRLMGGGVKL</sequence>
<feature type="domain" description="AMP-dependent synthetase/ligase" evidence="6">
    <location>
        <begin position="121"/>
        <end position="439"/>
    </location>
</feature>
<evidence type="ECO:0000259" key="6">
    <source>
        <dbReference type="Pfam" id="PF00501"/>
    </source>
</evidence>
<dbReference type="InterPro" id="IPR045851">
    <property type="entry name" value="AMP-bd_C_sf"/>
</dbReference>
<dbReference type="InterPro" id="IPR042099">
    <property type="entry name" value="ANL_N_sf"/>
</dbReference>